<feature type="region of interest" description="Disordered" evidence="8">
    <location>
        <begin position="12"/>
        <end position="31"/>
    </location>
</feature>
<dbReference type="InterPro" id="IPR000510">
    <property type="entry name" value="Nase/OxRdtase_comp1"/>
</dbReference>
<organism evidence="10 11">
    <name type="scientific">Natronobacillus azotifigens</name>
    <dbReference type="NCBI Taxonomy" id="472978"/>
    <lineage>
        <taxon>Bacteria</taxon>
        <taxon>Bacillati</taxon>
        <taxon>Bacillota</taxon>
        <taxon>Bacilli</taxon>
        <taxon>Bacillales</taxon>
        <taxon>Bacillaceae</taxon>
        <taxon>Natronobacillus</taxon>
    </lineage>
</organism>
<dbReference type="PROSITE" id="PS00699">
    <property type="entry name" value="NITROGENASE_1_1"/>
    <property type="match status" value="1"/>
</dbReference>
<feature type="domain" description="Nitrogenase/oxidoreductase component 1" evidence="9">
    <location>
        <begin position="38"/>
        <end position="433"/>
    </location>
</feature>
<dbReference type="Gene3D" id="3.40.50.1980">
    <property type="entry name" value="Nitrogenase molybdenum iron protein domain"/>
    <property type="match status" value="1"/>
</dbReference>
<dbReference type="NCBIfam" id="TIGR01283">
    <property type="entry name" value="nifE"/>
    <property type="match status" value="1"/>
</dbReference>
<comment type="similarity">
    <text evidence="3 6">Belongs to the NifD/NifK/NifE/NifN family.</text>
</comment>
<name>A0A9J6REF8_9BACI</name>
<dbReference type="InterPro" id="IPR049939">
    <property type="entry name" value="NifE-like"/>
</dbReference>
<dbReference type="PANTHER" id="PTHR42956:SF1">
    <property type="entry name" value="NITROGENASE IRON-MOLYBDENUM COFACTOR BIOSYNTHESIS PROTEIN NIFE"/>
    <property type="match status" value="1"/>
</dbReference>
<dbReference type="InterPro" id="IPR005973">
    <property type="entry name" value="NifE"/>
</dbReference>
<keyword evidence="5 6" id="KW-0535">Nitrogen fixation</keyword>
<evidence type="ECO:0000256" key="7">
    <source>
        <dbReference type="SAM" id="Coils"/>
    </source>
</evidence>
<evidence type="ECO:0000256" key="6">
    <source>
        <dbReference type="RuleBase" id="RU004021"/>
    </source>
</evidence>
<gene>
    <name evidence="10" type="primary">nifE</name>
    <name evidence="10" type="ORF">OWO01_10960</name>
</gene>
<evidence type="ECO:0000313" key="10">
    <source>
        <dbReference type="EMBL" id="MCZ0703740.1"/>
    </source>
</evidence>
<evidence type="ECO:0000256" key="5">
    <source>
        <dbReference type="ARBA" id="ARBA00023231"/>
    </source>
</evidence>
<dbReference type="EMBL" id="JAPRAT010000021">
    <property type="protein sequence ID" value="MCZ0703740.1"/>
    <property type="molecule type" value="Genomic_DNA"/>
</dbReference>
<dbReference type="AlphaFoldDB" id="A0A9J6REF8"/>
<evidence type="ECO:0000256" key="8">
    <source>
        <dbReference type="SAM" id="MobiDB-lite"/>
    </source>
</evidence>
<dbReference type="RefSeq" id="WP_268780504.1">
    <property type="nucleotide sequence ID" value="NZ_JAPRAT010000021.1"/>
</dbReference>
<dbReference type="GO" id="GO:0016163">
    <property type="term" value="F:nitrogenase activity"/>
    <property type="evidence" value="ECO:0007669"/>
    <property type="project" value="InterPro"/>
</dbReference>
<evidence type="ECO:0000256" key="4">
    <source>
        <dbReference type="ARBA" id="ARBA00013280"/>
    </source>
</evidence>
<keyword evidence="11" id="KW-1185">Reference proteome</keyword>
<protein>
    <recommendedName>
        <fullName evidence="4">Nitrogenase iron-molybdenum cofactor biosynthesis protein NifE</fullName>
    </recommendedName>
</protein>
<dbReference type="PANTHER" id="PTHR42956">
    <property type="entry name" value="NITROGENASE IRON-MOLYBDENUM COFACTOR BIOSYNTHESIS PROTEIN NIFE"/>
    <property type="match status" value="1"/>
</dbReference>
<evidence type="ECO:0000256" key="3">
    <source>
        <dbReference type="ARBA" id="ARBA00011002"/>
    </source>
</evidence>
<dbReference type="Gene3D" id="3.40.50.12380">
    <property type="entry name" value="Nitrogenase MoFe cofactor biosynthesis protein NifE, C-terminal"/>
    <property type="match status" value="1"/>
</dbReference>
<sequence length="457" mass="50836">MKNHIINAFQEPACQHNQTQSNQQGCSPAKPGQSNGGCAFDGAQITLLPIADAAHLVHGPIACGGNSWERRGSLSSDSSLYRYGLTTDLSEQDIIFGGDEKLFRSIDEIIQRFHPPAIFVYSTCVTALIGVDLDSICHQAAKRHAIPIIPVNSPGFSGSKNLGNRLAGQALIDYVIGTKEPPFETPFDLNFIGEYNIAGEMWDIEDLLKQLGIRLLSRITGDSHFHEVQWAHRAKVNMVVCGRALINVARHMEDAYEIPYFEGSFYGAKQTSSSLMKIAKLFGDQRLIDNVSELIKNEEEKLEEALKEMRNVLRGKRALLYTGGVKSWSVISALQELEIEVVGVGISKSSQEDIARIKDLVGEDALLINSRGARVVLETFKEKQGDILIAGGRNIYVALKERIPFLEINQERDHAYAGYTGFIRMAQHLVNAIQHPVWRLANLEAPWEESNHDRIFQ</sequence>
<evidence type="ECO:0000259" key="9">
    <source>
        <dbReference type="Pfam" id="PF00148"/>
    </source>
</evidence>
<accession>A0A9J6REF8</accession>
<dbReference type="GO" id="GO:0065003">
    <property type="term" value="P:protein-containing complex assembly"/>
    <property type="evidence" value="ECO:0007669"/>
    <property type="project" value="InterPro"/>
</dbReference>
<keyword evidence="7" id="KW-0175">Coiled coil</keyword>
<comment type="caution">
    <text evidence="10">The sequence shown here is derived from an EMBL/GenBank/DDBJ whole genome shotgun (WGS) entry which is preliminary data.</text>
</comment>
<evidence type="ECO:0000313" key="11">
    <source>
        <dbReference type="Proteomes" id="UP001084197"/>
    </source>
</evidence>
<evidence type="ECO:0000256" key="2">
    <source>
        <dbReference type="ARBA" id="ARBA00005155"/>
    </source>
</evidence>
<dbReference type="SUPFAM" id="SSF53807">
    <property type="entry name" value="Helical backbone' metal receptor"/>
    <property type="match status" value="1"/>
</dbReference>
<evidence type="ECO:0000256" key="1">
    <source>
        <dbReference type="ARBA" id="ARBA00003171"/>
    </source>
</evidence>
<comment type="function">
    <text evidence="1">This protein may play a role in the biosynthesis of the prosthetic group of nitrogenase (FeMo cofactor).</text>
</comment>
<feature type="coiled-coil region" evidence="7">
    <location>
        <begin position="288"/>
        <end position="319"/>
    </location>
</feature>
<proteinExistence type="inferred from homology"/>
<dbReference type="Proteomes" id="UP001084197">
    <property type="component" value="Unassembled WGS sequence"/>
</dbReference>
<dbReference type="Pfam" id="PF00148">
    <property type="entry name" value="Oxidored_nitro"/>
    <property type="match status" value="1"/>
</dbReference>
<comment type="pathway">
    <text evidence="2">Cofactor biosynthesis; Fe-Mo cofactor biosynthesis.</text>
</comment>
<reference evidence="10" key="1">
    <citation type="submission" date="2022-11" db="EMBL/GenBank/DDBJ databases">
        <title>WGS of Natronobacillus azotifigens 24KS-1, an anaerobic diazotrophic haloalkaliphile from soda-rich habitats.</title>
        <authorList>
            <person name="Sorokin D.Y."/>
            <person name="Merkel A.Y."/>
        </authorList>
    </citation>
    <scope>NUCLEOTIDE SEQUENCE</scope>
    <source>
        <strain evidence="10">24KS-1</strain>
    </source>
</reference>
<dbReference type="InterPro" id="IPR000318">
    <property type="entry name" value="Nase_comp1_CS"/>
</dbReference>
<feature type="compositionally biased region" description="Polar residues" evidence="8">
    <location>
        <begin position="15"/>
        <end position="26"/>
    </location>
</feature>